<dbReference type="Pfam" id="PF24001">
    <property type="entry name" value="DUF7317"/>
    <property type="match status" value="1"/>
</dbReference>
<dbReference type="RefSeq" id="WP_089693238.1">
    <property type="nucleotide sequence ID" value="NZ_FNHL01000001.1"/>
</dbReference>
<dbReference type="EMBL" id="FNHL01000001">
    <property type="protein sequence ID" value="SDL93403.1"/>
    <property type="molecule type" value="Genomic_DNA"/>
</dbReference>
<reference evidence="3" key="1">
    <citation type="submission" date="2016-10" db="EMBL/GenBank/DDBJ databases">
        <authorList>
            <person name="Varghese N."/>
            <person name="Submissions S."/>
        </authorList>
    </citation>
    <scope>NUCLEOTIDE SEQUENCE [LARGE SCALE GENOMIC DNA]</scope>
    <source>
        <strain evidence="3">CGMCC 1.10119</strain>
    </source>
</reference>
<dbReference type="AlphaFoldDB" id="A0A1G9P4D2"/>
<evidence type="ECO:0000313" key="3">
    <source>
        <dbReference type="Proteomes" id="UP000199451"/>
    </source>
</evidence>
<evidence type="ECO:0000313" key="2">
    <source>
        <dbReference type="EMBL" id="SDL93403.1"/>
    </source>
</evidence>
<sequence>MHTHALTQALTLYRSGTLTLAQAASRAGRTTEEFTAVLEQYGVDKRPETPSVGVDPDHHVRAD</sequence>
<organism evidence="2 3">
    <name type="scientific">Halogranum gelatinilyticum</name>
    <dbReference type="NCBI Taxonomy" id="660521"/>
    <lineage>
        <taxon>Archaea</taxon>
        <taxon>Methanobacteriati</taxon>
        <taxon>Methanobacteriota</taxon>
        <taxon>Stenosarchaea group</taxon>
        <taxon>Halobacteria</taxon>
        <taxon>Halobacteriales</taxon>
        <taxon>Haloferacaceae</taxon>
    </lineage>
</organism>
<proteinExistence type="predicted"/>
<evidence type="ECO:0000256" key="1">
    <source>
        <dbReference type="SAM" id="MobiDB-lite"/>
    </source>
</evidence>
<keyword evidence="3" id="KW-1185">Reference proteome</keyword>
<dbReference type="InterPro" id="IPR055741">
    <property type="entry name" value="DUF7317"/>
</dbReference>
<accession>A0A1G9P4D2</accession>
<feature type="region of interest" description="Disordered" evidence="1">
    <location>
        <begin position="42"/>
        <end position="63"/>
    </location>
</feature>
<dbReference type="OrthoDB" id="225412at2157"/>
<gene>
    <name evidence="2" type="ORF">SAMN04487949_0226</name>
</gene>
<dbReference type="Proteomes" id="UP000199451">
    <property type="component" value="Unassembled WGS sequence"/>
</dbReference>
<name>A0A1G9P4D2_9EURY</name>
<protein>
    <submittedName>
        <fullName evidence="2">Uncharacterized protein family (UPF0175)</fullName>
    </submittedName>
</protein>